<dbReference type="InterPro" id="IPR000408">
    <property type="entry name" value="Reg_chr_condens"/>
</dbReference>
<dbReference type="PROSITE" id="PS00626">
    <property type="entry name" value="RCC1_2"/>
    <property type="match status" value="1"/>
</dbReference>
<proteinExistence type="predicted"/>
<dbReference type="PANTHER" id="PTHR45982:SF1">
    <property type="entry name" value="REGULATOR OF CHROMOSOME CONDENSATION"/>
    <property type="match status" value="1"/>
</dbReference>
<dbReference type="SUPFAM" id="SSF50985">
    <property type="entry name" value="RCC1/BLIP-II"/>
    <property type="match status" value="1"/>
</dbReference>
<dbReference type="GO" id="GO:0005737">
    <property type="term" value="C:cytoplasm"/>
    <property type="evidence" value="ECO:0007669"/>
    <property type="project" value="TreeGrafter"/>
</dbReference>
<accession>A0A2U3KPL0</accession>
<sequence length="88" mass="9138">MDLYKYTIAAGRRHTVGLKSDGTVTAVGDNNYGQCDVSGWSDIVAVAAGCAHTLGLKSDGTVVAVGDNEYGQCNLSGWCGIRIQLTGN</sequence>
<evidence type="ECO:0000313" key="2">
    <source>
        <dbReference type="Proteomes" id="UP000238916"/>
    </source>
</evidence>
<reference evidence="2" key="1">
    <citation type="submission" date="2018-02" db="EMBL/GenBank/DDBJ databases">
        <authorList>
            <person name="Hausmann B."/>
        </authorList>
    </citation>
    <scope>NUCLEOTIDE SEQUENCE [LARGE SCALE GENOMIC DNA]</scope>
    <source>
        <strain evidence="2">Peat soil MAG SbF1</strain>
    </source>
</reference>
<evidence type="ECO:0000313" key="1">
    <source>
        <dbReference type="EMBL" id="SPF41564.1"/>
    </source>
</evidence>
<dbReference type="AlphaFoldDB" id="A0A2U3KPL0"/>
<name>A0A2U3KPL0_9FIRM</name>
<protein>
    <submittedName>
        <fullName evidence="1">Beta-lactamase inhibitory protein II</fullName>
    </submittedName>
</protein>
<dbReference type="InterPro" id="IPR051553">
    <property type="entry name" value="Ran_GTPase-activating"/>
</dbReference>
<dbReference type="Pfam" id="PF13540">
    <property type="entry name" value="RCC1_2"/>
    <property type="match status" value="2"/>
</dbReference>
<dbReference type="EMBL" id="OMOF01000172">
    <property type="protein sequence ID" value="SPF41564.1"/>
    <property type="molecule type" value="Genomic_DNA"/>
</dbReference>
<dbReference type="Proteomes" id="UP000238916">
    <property type="component" value="Unassembled WGS sequence"/>
</dbReference>
<organism evidence="1 2">
    <name type="scientific">Candidatus Desulfosporosinus infrequens</name>
    <dbReference type="NCBI Taxonomy" id="2043169"/>
    <lineage>
        <taxon>Bacteria</taxon>
        <taxon>Bacillati</taxon>
        <taxon>Bacillota</taxon>
        <taxon>Clostridia</taxon>
        <taxon>Eubacteriales</taxon>
        <taxon>Desulfitobacteriaceae</taxon>
        <taxon>Desulfosporosinus</taxon>
    </lineage>
</organism>
<dbReference type="InterPro" id="IPR009091">
    <property type="entry name" value="RCC1/BLIP-II"/>
</dbReference>
<dbReference type="PANTHER" id="PTHR45982">
    <property type="entry name" value="REGULATOR OF CHROMOSOME CONDENSATION"/>
    <property type="match status" value="1"/>
</dbReference>
<dbReference type="Gene3D" id="2.130.10.30">
    <property type="entry name" value="Regulator of chromosome condensation 1/beta-lactamase-inhibitor protein II"/>
    <property type="match status" value="1"/>
</dbReference>
<gene>
    <name evidence="1" type="ORF">SBF1_2530009</name>
</gene>
<dbReference type="GO" id="GO:0005085">
    <property type="term" value="F:guanyl-nucleotide exchange factor activity"/>
    <property type="evidence" value="ECO:0007669"/>
    <property type="project" value="TreeGrafter"/>
</dbReference>